<comment type="caution">
    <text evidence="1">The sequence shown here is derived from an EMBL/GenBank/DDBJ whole genome shotgun (WGS) entry which is preliminary data.</text>
</comment>
<protein>
    <submittedName>
        <fullName evidence="1">Uncharacterized protein</fullName>
    </submittedName>
</protein>
<organism evidence="1 2">
    <name type="scientific">Sphingomonas hankyongi</name>
    <dbReference type="NCBI Taxonomy" id="2908209"/>
    <lineage>
        <taxon>Bacteria</taxon>
        <taxon>Pseudomonadati</taxon>
        <taxon>Pseudomonadota</taxon>
        <taxon>Alphaproteobacteria</taxon>
        <taxon>Sphingomonadales</taxon>
        <taxon>Sphingomonadaceae</taxon>
        <taxon>Sphingomonas</taxon>
    </lineage>
</organism>
<evidence type="ECO:0000313" key="1">
    <source>
        <dbReference type="EMBL" id="MCL6730546.1"/>
    </source>
</evidence>
<sequence>MDLDYLYHRHGVSLLMAENAACDRSRRVHRFLARAYAGRIADAVRDNRVAIA</sequence>
<reference evidence="1" key="1">
    <citation type="submission" date="2022-05" db="EMBL/GenBank/DDBJ databases">
        <authorList>
            <person name="Jo J.-H."/>
            <person name="Im W.-T."/>
        </authorList>
    </citation>
    <scope>NUCLEOTIDE SEQUENCE</scope>
    <source>
        <strain evidence="1">SE220</strain>
    </source>
</reference>
<gene>
    <name evidence="1" type="ORF">LZ538_10855</name>
</gene>
<dbReference type="Proteomes" id="UP001165342">
    <property type="component" value="Unassembled WGS sequence"/>
</dbReference>
<dbReference type="EMBL" id="JAMGBE010000003">
    <property type="protein sequence ID" value="MCL6730546.1"/>
    <property type="molecule type" value="Genomic_DNA"/>
</dbReference>
<evidence type="ECO:0000313" key="2">
    <source>
        <dbReference type="Proteomes" id="UP001165342"/>
    </source>
</evidence>
<name>A0ABT0S3Y5_9SPHN</name>
<keyword evidence="2" id="KW-1185">Reference proteome</keyword>
<proteinExistence type="predicted"/>
<accession>A0ABT0S3Y5</accession>
<dbReference type="RefSeq" id="WP_249832026.1">
    <property type="nucleotide sequence ID" value="NZ_JAMGBE010000003.1"/>
</dbReference>